<evidence type="ECO:0000256" key="10">
    <source>
        <dbReference type="ARBA" id="ARBA00032474"/>
    </source>
</evidence>
<evidence type="ECO:0000256" key="5">
    <source>
        <dbReference type="ARBA" id="ARBA00023150"/>
    </source>
</evidence>
<dbReference type="EMBL" id="STGJ01000001">
    <property type="protein sequence ID" value="TIC87183.1"/>
    <property type="molecule type" value="Genomic_DNA"/>
</dbReference>
<dbReference type="EC" id="2.8.1.12" evidence="3"/>
<evidence type="ECO:0000313" key="12">
    <source>
        <dbReference type="EMBL" id="TIC87183.1"/>
    </source>
</evidence>
<dbReference type="SUPFAM" id="SSF54690">
    <property type="entry name" value="Molybdopterin synthase subunit MoaE"/>
    <property type="match status" value="1"/>
</dbReference>
<evidence type="ECO:0000256" key="11">
    <source>
        <dbReference type="ARBA" id="ARBA00049878"/>
    </source>
</evidence>
<comment type="catalytic activity">
    <reaction evidence="11">
        <text>2 [molybdopterin-synthase sulfur-carrier protein]-C-terminal-Gly-aminoethanethioate + cyclic pyranopterin phosphate + H2O = molybdopterin + 2 [molybdopterin-synthase sulfur-carrier protein]-C-terminal Gly-Gly + 2 H(+)</text>
        <dbReference type="Rhea" id="RHEA:26333"/>
        <dbReference type="Rhea" id="RHEA-COMP:12202"/>
        <dbReference type="Rhea" id="RHEA-COMP:19907"/>
        <dbReference type="ChEBI" id="CHEBI:15377"/>
        <dbReference type="ChEBI" id="CHEBI:15378"/>
        <dbReference type="ChEBI" id="CHEBI:58698"/>
        <dbReference type="ChEBI" id="CHEBI:59648"/>
        <dbReference type="ChEBI" id="CHEBI:90778"/>
        <dbReference type="ChEBI" id="CHEBI:232372"/>
        <dbReference type="EC" id="2.8.1.12"/>
    </reaction>
</comment>
<dbReference type="InterPro" id="IPR003448">
    <property type="entry name" value="Mopterin_biosynth_MoaE"/>
</dbReference>
<comment type="similarity">
    <text evidence="2">Belongs to the MoaE family.</text>
</comment>
<sequence length="155" mass="17166">MWLDITVREAPFVVAFEEERLLAEAGDAGAVVTFQGRVRGQDGAVPLAALHLEHYPGVTEDEIARIARDAETRWPLTACRVLHRVGRLAVGEGIVLLMVASRHRAAAFAAAEYLMDYLKTEAPFWKREEFVDGSSRWVDAKACDNSAARRWEAGA</sequence>
<dbReference type="AlphaFoldDB" id="A0A4V4N963"/>
<comment type="caution">
    <text evidence="12">The sequence shown here is derived from an EMBL/GenBank/DDBJ whole genome shotgun (WGS) entry which is preliminary data.</text>
</comment>
<keyword evidence="5" id="KW-0501">Molybdenum cofactor biosynthesis</keyword>
<accession>A0A4V4N963</accession>
<keyword evidence="13" id="KW-1185">Reference proteome</keyword>
<dbReference type="Proteomes" id="UP000308891">
    <property type="component" value="Unassembled WGS sequence"/>
</dbReference>
<gene>
    <name evidence="12" type="ORF">E5K04_01840</name>
</gene>
<protein>
    <recommendedName>
        <fullName evidence="4">Molybdopterin synthase catalytic subunit</fullName>
        <ecNumber evidence="3">2.8.1.12</ecNumber>
    </recommendedName>
    <alternativeName>
        <fullName evidence="9">MPT synthase subunit 2</fullName>
    </alternativeName>
    <alternativeName>
        <fullName evidence="7">Molybdenum cofactor biosynthesis protein E</fullName>
    </alternativeName>
    <alternativeName>
        <fullName evidence="8">Molybdopterin-converting factor large subunit</fullName>
    </alternativeName>
    <alternativeName>
        <fullName evidence="10">Molybdopterin-converting factor subunit 2</fullName>
    </alternativeName>
</protein>
<evidence type="ECO:0000256" key="3">
    <source>
        <dbReference type="ARBA" id="ARBA00011950"/>
    </source>
</evidence>
<comment type="subunit">
    <text evidence="6">Heterotetramer of 2 MoaD subunits and 2 MoaE subunits. Also stable as homodimer. The enzyme changes between these two forms during catalysis.</text>
</comment>
<dbReference type="CDD" id="cd00756">
    <property type="entry name" value="MoaE"/>
    <property type="match status" value="1"/>
</dbReference>
<evidence type="ECO:0000256" key="4">
    <source>
        <dbReference type="ARBA" id="ARBA00013858"/>
    </source>
</evidence>
<evidence type="ECO:0000256" key="2">
    <source>
        <dbReference type="ARBA" id="ARBA00005426"/>
    </source>
</evidence>
<dbReference type="RefSeq" id="WP_136551194.1">
    <property type="nucleotide sequence ID" value="NZ_STGJ01000001.1"/>
</dbReference>
<evidence type="ECO:0000256" key="6">
    <source>
        <dbReference type="ARBA" id="ARBA00026066"/>
    </source>
</evidence>
<organism evidence="12 13">
    <name type="scientific">Crenobacter intestini</name>
    <dbReference type="NCBI Taxonomy" id="2563443"/>
    <lineage>
        <taxon>Bacteria</taxon>
        <taxon>Pseudomonadati</taxon>
        <taxon>Pseudomonadota</taxon>
        <taxon>Betaproteobacteria</taxon>
        <taxon>Neisseriales</taxon>
        <taxon>Neisseriaceae</taxon>
        <taxon>Crenobacter</taxon>
    </lineage>
</organism>
<dbReference type="OrthoDB" id="9803224at2"/>
<dbReference type="GO" id="GO:0006777">
    <property type="term" value="P:Mo-molybdopterin cofactor biosynthetic process"/>
    <property type="evidence" value="ECO:0007669"/>
    <property type="project" value="UniProtKB-KW"/>
</dbReference>
<evidence type="ECO:0000256" key="8">
    <source>
        <dbReference type="ARBA" id="ARBA00030407"/>
    </source>
</evidence>
<evidence type="ECO:0000256" key="7">
    <source>
        <dbReference type="ARBA" id="ARBA00029745"/>
    </source>
</evidence>
<dbReference type="Gene3D" id="3.90.1170.40">
    <property type="entry name" value="Molybdopterin biosynthesis MoaE subunit"/>
    <property type="match status" value="1"/>
</dbReference>
<evidence type="ECO:0000256" key="1">
    <source>
        <dbReference type="ARBA" id="ARBA00005046"/>
    </source>
</evidence>
<dbReference type="PANTHER" id="PTHR23404">
    <property type="entry name" value="MOLYBDOPTERIN SYNTHASE RELATED"/>
    <property type="match status" value="1"/>
</dbReference>
<comment type="pathway">
    <text evidence="1">Cofactor biosynthesis; molybdopterin biosynthesis.</text>
</comment>
<dbReference type="GO" id="GO:0030366">
    <property type="term" value="F:molybdopterin synthase activity"/>
    <property type="evidence" value="ECO:0007669"/>
    <property type="project" value="UniProtKB-EC"/>
</dbReference>
<name>A0A4V4N963_9NEIS</name>
<reference evidence="12 13" key="1">
    <citation type="submission" date="2019-04" db="EMBL/GenBank/DDBJ databases">
        <title>Crenobacter sp. nov.</title>
        <authorList>
            <person name="Shi S."/>
        </authorList>
    </citation>
    <scope>NUCLEOTIDE SEQUENCE [LARGE SCALE GENOMIC DNA]</scope>
    <source>
        <strain evidence="12 13">GY 70310</strain>
    </source>
</reference>
<evidence type="ECO:0000256" key="9">
    <source>
        <dbReference type="ARBA" id="ARBA00030781"/>
    </source>
</evidence>
<dbReference type="InterPro" id="IPR036563">
    <property type="entry name" value="MoaE_sf"/>
</dbReference>
<dbReference type="Pfam" id="PF02391">
    <property type="entry name" value="MoaE"/>
    <property type="match status" value="1"/>
</dbReference>
<evidence type="ECO:0000313" key="13">
    <source>
        <dbReference type="Proteomes" id="UP000308891"/>
    </source>
</evidence>
<proteinExistence type="inferred from homology"/>
<dbReference type="UniPathway" id="UPA00344"/>